<feature type="domain" description="Strawberry notch helicase C" evidence="2">
    <location>
        <begin position="928"/>
        <end position="1181"/>
    </location>
</feature>
<evidence type="ECO:0000313" key="4">
    <source>
        <dbReference type="EMBL" id="MBW4465605.1"/>
    </source>
</evidence>
<dbReference type="PANTHER" id="PTHR12706:SF30">
    <property type="entry name" value="PROTEIN STRAWBERRY NOTCH-RELATED"/>
    <property type="match status" value="1"/>
</dbReference>
<organism evidence="4 5">
    <name type="scientific">Pegethrix bostrychoides GSE-TBD4-15B</name>
    <dbReference type="NCBI Taxonomy" id="2839662"/>
    <lineage>
        <taxon>Bacteria</taxon>
        <taxon>Bacillati</taxon>
        <taxon>Cyanobacteriota</taxon>
        <taxon>Cyanophyceae</taxon>
        <taxon>Oculatellales</taxon>
        <taxon>Oculatellaceae</taxon>
        <taxon>Pegethrix</taxon>
    </lineage>
</organism>
<feature type="domain" description="Strawberry notch AAA" evidence="3">
    <location>
        <begin position="427"/>
        <end position="755"/>
    </location>
</feature>
<dbReference type="PANTHER" id="PTHR12706">
    <property type="entry name" value="STRAWBERRY NOTCH-RELATED"/>
    <property type="match status" value="1"/>
</dbReference>
<dbReference type="InterPro" id="IPR027417">
    <property type="entry name" value="P-loop_NTPase"/>
</dbReference>
<dbReference type="InterPro" id="IPR026937">
    <property type="entry name" value="SBNO_Helicase_C_dom"/>
</dbReference>
<dbReference type="InterPro" id="IPR039187">
    <property type="entry name" value="SNO_AAA"/>
</dbReference>
<evidence type="ECO:0000259" key="3">
    <source>
        <dbReference type="Pfam" id="PF13872"/>
    </source>
</evidence>
<dbReference type="InterPro" id="IPR029063">
    <property type="entry name" value="SAM-dependent_MTases_sf"/>
</dbReference>
<reference evidence="4" key="1">
    <citation type="submission" date="2021-05" db="EMBL/GenBank/DDBJ databases">
        <authorList>
            <person name="Pietrasiak N."/>
            <person name="Ward R."/>
            <person name="Stajich J.E."/>
            <person name="Kurbessoian T."/>
        </authorList>
    </citation>
    <scope>NUCLEOTIDE SEQUENCE</scope>
    <source>
        <strain evidence="4">GSE-TBD4-15B</strain>
    </source>
</reference>
<name>A0A951PAX8_9CYAN</name>
<dbReference type="Pfam" id="PF13871">
    <property type="entry name" value="Helicase_C_4"/>
    <property type="match status" value="1"/>
</dbReference>
<proteinExistence type="inferred from homology"/>
<sequence>MQALQLEMNESCSTYGASIIDAATKISQSLKAGRAITHAQIKSYMRTAFGGSDAEGCWNWKDAYEAQEAAIVLLLQSKASGIPNSQIRQIAGWQSLALTQTTRTLESIDLQQFSTPPVLGHLAALCCGIRAGDTVLEPSAGTGILAAFAQMLGADVLLNELDERRRSILSALFNEAEIFGFNAEHLHDQLPDNLRPTVVLMNPPFSSSPMLEGRHLYATGHHVRSAFTRLAPGGRLVLISANWFMSGHPVWDFCFKHSPDVALRLSMKITGGAYRKHGTTVDTRLSVIDKAPQDNIKPLLGEMEMTKPLRLTSGQEVQVFRAEDYAQILKLPARCVIEPVKPNSLILSQPVPPAVAAPRQTAKAAKTLKAAKAPPTAPADSLALRLSKLNAVPVAYQSVTATTRQPGESLYEVYQPQRIQITGARSHPTTLCESAALAAVLPPVPKHVPYLPQFIIEQGILSAEQLESVVYAGEAHSRMLRGHHLVSDDWHKVDLSSSATPGAVQFRHGWYLGDGTGAGKGRQVAGIIMDNFCRPGATQQKAVWISISDKLVEDARRDWTALGGSEFDVIALSKFKQGQPITADAGILFTTYATLRSAGKADKASRLQQVVDWLGPDFEGVIAFDEAHSMGNASPDSEGGFGGGKTSLQGVTGVRLQRAVPKARILYASATGATKVNNLAYASRLGLWGTGDFPFTSQAEFVNAINKGGVAAMEIVTRDLKALGLYVSRCLSFDGVEYESLNVELTPEQVEIYDAYARAFMIIHANIDRALGLTNITGETGKCLNSGAKAAIKSLFESCKQRFFNHLLTSMKCPELIRAIERDLANDFSVVIQLVSTSEEMLKRKLATVDVEEWNDLNVDITPRELVMHYLVNAFPVQLYEKCVDAEGKTYSVLVLDADNNPVLCKEAVAQRDELIAQMGSLPPLPSALDHLLMHFGAEAVAEVTGRSIRLLRDTEGRTHVAKRTAGSNLSETQAFMDGNKRILVFSNAGGTGRSYHASLDCNNQQRRKSYLLEAGWRADTAIQGLGRTHRTNQRSAPVFSLVSTNVKGERRFLATIARRLASLGALTRGERQTGGQNLFHERDNLESIYAEAALKLLFMRLGNGSVKCCTLGEFEQATGLNLMTDEGRMKDTLPKIPQFLNRMLALPILMQNQLFEEFEQLLDANIESAIASGSYEVGIEVIRAHQLKTLSTQTVYEHATGSLTQCVEIERTDRNRILSAQKAQSWGDLYIHPTENRAAVVADTTSLVNEKGGFVQRVEFRHPASSKKVTVSDSYCSGWRKATPEEWLPLWEAEVSELPEFITHRFFLICGLLLPIWNLLDSLDWKVYRLTTEAGEQYLGRAAEANQINAIAASLKLSQVNLSAAEIYSLTVQGKQSISLGGSFVIRRSTVKGEFRLEISSTQNSAAVAQQLQAAGCFHEAYR</sequence>
<dbReference type="Pfam" id="PF13872">
    <property type="entry name" value="AAA_34"/>
    <property type="match status" value="1"/>
</dbReference>
<comment type="caution">
    <text evidence="4">The sequence shown here is derived from an EMBL/GenBank/DDBJ whole genome shotgun (WGS) entry which is preliminary data.</text>
</comment>
<gene>
    <name evidence="4" type="ORF">KME07_09220</name>
</gene>
<dbReference type="Gene3D" id="3.40.50.300">
    <property type="entry name" value="P-loop containing nucleotide triphosphate hydrolases"/>
    <property type="match status" value="1"/>
</dbReference>
<evidence type="ECO:0000259" key="2">
    <source>
        <dbReference type="Pfam" id="PF13871"/>
    </source>
</evidence>
<evidence type="ECO:0000313" key="5">
    <source>
        <dbReference type="Proteomes" id="UP000707356"/>
    </source>
</evidence>
<dbReference type="EMBL" id="JAHHHV010000052">
    <property type="protein sequence ID" value="MBW4465605.1"/>
    <property type="molecule type" value="Genomic_DNA"/>
</dbReference>
<protein>
    <submittedName>
        <fullName evidence="4">Strawberry notch family protein</fullName>
    </submittedName>
</protein>
<dbReference type="SUPFAM" id="SSF53335">
    <property type="entry name" value="S-adenosyl-L-methionine-dependent methyltransferases"/>
    <property type="match status" value="1"/>
</dbReference>
<dbReference type="Proteomes" id="UP000707356">
    <property type="component" value="Unassembled WGS sequence"/>
</dbReference>
<dbReference type="InterPro" id="IPR026741">
    <property type="entry name" value="SNO"/>
</dbReference>
<evidence type="ECO:0000256" key="1">
    <source>
        <dbReference type="ARBA" id="ARBA00006992"/>
    </source>
</evidence>
<dbReference type="CDD" id="cd02440">
    <property type="entry name" value="AdoMet_MTases"/>
    <property type="match status" value="1"/>
</dbReference>
<comment type="similarity">
    <text evidence="1">Belongs to the SBNO family.</text>
</comment>
<reference evidence="4" key="2">
    <citation type="journal article" date="2022" name="Microbiol. Resour. Announc.">
        <title>Metagenome Sequencing to Explore Phylogenomics of Terrestrial Cyanobacteria.</title>
        <authorList>
            <person name="Ward R.D."/>
            <person name="Stajich J.E."/>
            <person name="Johansen J.R."/>
            <person name="Huntemann M."/>
            <person name="Clum A."/>
            <person name="Foster B."/>
            <person name="Foster B."/>
            <person name="Roux S."/>
            <person name="Palaniappan K."/>
            <person name="Varghese N."/>
            <person name="Mukherjee S."/>
            <person name="Reddy T.B.K."/>
            <person name="Daum C."/>
            <person name="Copeland A."/>
            <person name="Chen I.A."/>
            <person name="Ivanova N.N."/>
            <person name="Kyrpides N.C."/>
            <person name="Shapiro N."/>
            <person name="Eloe-Fadrosh E.A."/>
            <person name="Pietrasiak N."/>
        </authorList>
    </citation>
    <scope>NUCLEOTIDE SEQUENCE</scope>
    <source>
        <strain evidence="4">GSE-TBD4-15B</strain>
    </source>
</reference>
<accession>A0A951PAX8</accession>
<dbReference type="SUPFAM" id="SSF52540">
    <property type="entry name" value="P-loop containing nucleoside triphosphate hydrolases"/>
    <property type="match status" value="1"/>
</dbReference>
<dbReference type="GO" id="GO:0006355">
    <property type="term" value="P:regulation of DNA-templated transcription"/>
    <property type="evidence" value="ECO:0007669"/>
    <property type="project" value="InterPro"/>
</dbReference>
<dbReference type="Gene3D" id="3.40.50.150">
    <property type="entry name" value="Vaccinia Virus protein VP39"/>
    <property type="match status" value="1"/>
</dbReference>